<proteinExistence type="predicted"/>
<evidence type="ECO:0000313" key="3">
    <source>
        <dbReference type="Proteomes" id="UP001283361"/>
    </source>
</evidence>
<feature type="region of interest" description="Disordered" evidence="1">
    <location>
        <begin position="28"/>
        <end position="101"/>
    </location>
</feature>
<gene>
    <name evidence="2" type="ORF">RRG08_057343</name>
</gene>
<reference evidence="2" key="1">
    <citation type="journal article" date="2023" name="G3 (Bethesda)">
        <title>A reference genome for the long-term kleptoplast-retaining sea slug Elysia crispata morphotype clarki.</title>
        <authorList>
            <person name="Eastman K.E."/>
            <person name="Pendleton A.L."/>
            <person name="Shaikh M.A."/>
            <person name="Suttiyut T."/>
            <person name="Ogas R."/>
            <person name="Tomko P."/>
            <person name="Gavelis G."/>
            <person name="Widhalm J.R."/>
            <person name="Wisecaver J.H."/>
        </authorList>
    </citation>
    <scope>NUCLEOTIDE SEQUENCE</scope>
    <source>
        <strain evidence="2">ECLA1</strain>
    </source>
</reference>
<name>A0AAE0YK45_9GAST</name>
<evidence type="ECO:0000313" key="2">
    <source>
        <dbReference type="EMBL" id="KAK3747799.1"/>
    </source>
</evidence>
<keyword evidence="3" id="KW-1185">Reference proteome</keyword>
<comment type="caution">
    <text evidence="2">The sequence shown here is derived from an EMBL/GenBank/DDBJ whole genome shotgun (WGS) entry which is preliminary data.</text>
</comment>
<accession>A0AAE0YK45</accession>
<evidence type="ECO:0000256" key="1">
    <source>
        <dbReference type="SAM" id="MobiDB-lite"/>
    </source>
</evidence>
<sequence>MSNPQNPSETLASRGGYHPLALLGGVESEELSDRSVAKPPWHPPFPRSGKRKRPPFGGEGEHGLRGGMPAVFHRRFDTLQSKKLRGSTPLRKSLKTSETLA</sequence>
<dbReference type="EMBL" id="JAWDGP010006072">
    <property type="protein sequence ID" value="KAK3747799.1"/>
    <property type="molecule type" value="Genomic_DNA"/>
</dbReference>
<dbReference type="Proteomes" id="UP001283361">
    <property type="component" value="Unassembled WGS sequence"/>
</dbReference>
<protein>
    <submittedName>
        <fullName evidence="2">Uncharacterized protein</fullName>
    </submittedName>
</protein>
<organism evidence="2 3">
    <name type="scientific">Elysia crispata</name>
    <name type="common">lettuce slug</name>
    <dbReference type="NCBI Taxonomy" id="231223"/>
    <lineage>
        <taxon>Eukaryota</taxon>
        <taxon>Metazoa</taxon>
        <taxon>Spiralia</taxon>
        <taxon>Lophotrochozoa</taxon>
        <taxon>Mollusca</taxon>
        <taxon>Gastropoda</taxon>
        <taxon>Heterobranchia</taxon>
        <taxon>Euthyneura</taxon>
        <taxon>Panpulmonata</taxon>
        <taxon>Sacoglossa</taxon>
        <taxon>Placobranchoidea</taxon>
        <taxon>Plakobranchidae</taxon>
        <taxon>Elysia</taxon>
    </lineage>
</organism>
<dbReference type="AlphaFoldDB" id="A0AAE0YK45"/>